<dbReference type="AlphaFoldDB" id="A0A486XU73"/>
<dbReference type="SUPFAM" id="SSF52172">
    <property type="entry name" value="CheY-like"/>
    <property type="match status" value="1"/>
</dbReference>
<evidence type="ECO:0000256" key="3">
    <source>
        <dbReference type="ARBA" id="ARBA00023015"/>
    </source>
</evidence>
<dbReference type="PANTHER" id="PTHR48111:SF1">
    <property type="entry name" value="TWO-COMPONENT RESPONSE REGULATOR ORR33"/>
    <property type="match status" value="1"/>
</dbReference>
<dbReference type="GO" id="GO:0006355">
    <property type="term" value="P:regulation of DNA-templated transcription"/>
    <property type="evidence" value="ECO:0007669"/>
    <property type="project" value="TreeGrafter"/>
</dbReference>
<dbReference type="Gene3D" id="3.40.50.2300">
    <property type="match status" value="1"/>
</dbReference>
<accession>A0A486XU73</accession>
<dbReference type="InterPro" id="IPR039420">
    <property type="entry name" value="WalR-like"/>
</dbReference>
<protein>
    <submittedName>
        <fullName evidence="8">Dna binding response regulator PrrA (RegA)</fullName>
    </submittedName>
</protein>
<dbReference type="PRINTS" id="PR01590">
    <property type="entry name" value="HTHFIS"/>
</dbReference>
<sequence>MKLVIVDDDIALLNALSRRFSQRGFNVIAISEPATTKQLISENADTYLLDLRFASQSGLDFVAPLRQALPACRIVLLTGYASIANAVQAVKLGADDYLTKPVDLLQLEQALRADIIAATAKDNNSQPILSPDQLEWEHIHRVLSEQDGNISRTAELLSMHRRTLQRKLAKHRP</sequence>
<dbReference type="GO" id="GO:0000156">
    <property type="term" value="F:phosphorelay response regulator activity"/>
    <property type="evidence" value="ECO:0007669"/>
    <property type="project" value="TreeGrafter"/>
</dbReference>
<keyword evidence="4" id="KW-0238">DNA-binding</keyword>
<organism evidence="8">
    <name type="scientific">Rheinheimera sp. BAL341</name>
    <dbReference type="NCBI Taxonomy" id="1708203"/>
    <lineage>
        <taxon>Bacteria</taxon>
        <taxon>Pseudomonadati</taxon>
        <taxon>Pseudomonadota</taxon>
        <taxon>Gammaproteobacteria</taxon>
        <taxon>Chromatiales</taxon>
        <taxon>Chromatiaceae</taxon>
        <taxon>Rheinheimera</taxon>
    </lineage>
</organism>
<keyword evidence="1 6" id="KW-0597">Phosphoprotein</keyword>
<evidence type="ECO:0000259" key="7">
    <source>
        <dbReference type="PROSITE" id="PS50110"/>
    </source>
</evidence>
<dbReference type="InterPro" id="IPR009057">
    <property type="entry name" value="Homeodomain-like_sf"/>
</dbReference>
<keyword evidence="5" id="KW-0804">Transcription</keyword>
<evidence type="ECO:0000256" key="2">
    <source>
        <dbReference type="ARBA" id="ARBA00023012"/>
    </source>
</evidence>
<dbReference type="Pfam" id="PF00072">
    <property type="entry name" value="Response_reg"/>
    <property type="match status" value="1"/>
</dbReference>
<dbReference type="SUPFAM" id="SSF46689">
    <property type="entry name" value="Homeodomain-like"/>
    <property type="match status" value="1"/>
</dbReference>
<evidence type="ECO:0000256" key="4">
    <source>
        <dbReference type="ARBA" id="ARBA00023125"/>
    </source>
</evidence>
<dbReference type="EMBL" id="CAAJGR010000021">
    <property type="protein sequence ID" value="VHO06082.1"/>
    <property type="molecule type" value="Genomic_DNA"/>
</dbReference>
<dbReference type="InterPro" id="IPR002197">
    <property type="entry name" value="HTH_Fis"/>
</dbReference>
<evidence type="ECO:0000313" key="8">
    <source>
        <dbReference type="EMBL" id="VHO06082.1"/>
    </source>
</evidence>
<dbReference type="GO" id="GO:0032993">
    <property type="term" value="C:protein-DNA complex"/>
    <property type="evidence" value="ECO:0007669"/>
    <property type="project" value="TreeGrafter"/>
</dbReference>
<dbReference type="GO" id="GO:0005829">
    <property type="term" value="C:cytosol"/>
    <property type="evidence" value="ECO:0007669"/>
    <property type="project" value="TreeGrafter"/>
</dbReference>
<dbReference type="PROSITE" id="PS50110">
    <property type="entry name" value="RESPONSE_REGULATORY"/>
    <property type="match status" value="1"/>
</dbReference>
<proteinExistence type="predicted"/>
<dbReference type="PANTHER" id="PTHR48111">
    <property type="entry name" value="REGULATOR OF RPOS"/>
    <property type="match status" value="1"/>
</dbReference>
<reference evidence="8" key="1">
    <citation type="submission" date="2019-04" db="EMBL/GenBank/DDBJ databases">
        <authorList>
            <person name="Brambilla D."/>
        </authorList>
    </citation>
    <scope>NUCLEOTIDE SEQUENCE</scope>
    <source>
        <strain evidence="8">BAL1</strain>
    </source>
</reference>
<keyword evidence="2" id="KW-0902">Two-component regulatory system</keyword>
<evidence type="ECO:0000256" key="6">
    <source>
        <dbReference type="PROSITE-ProRule" id="PRU00169"/>
    </source>
</evidence>
<feature type="modified residue" description="4-aspartylphosphate" evidence="6">
    <location>
        <position position="50"/>
    </location>
</feature>
<dbReference type="Gene3D" id="1.10.10.60">
    <property type="entry name" value="Homeodomain-like"/>
    <property type="match status" value="1"/>
</dbReference>
<feature type="domain" description="Response regulatory" evidence="7">
    <location>
        <begin position="2"/>
        <end position="115"/>
    </location>
</feature>
<keyword evidence="3" id="KW-0805">Transcription regulation</keyword>
<dbReference type="InterPro" id="IPR011006">
    <property type="entry name" value="CheY-like_superfamily"/>
</dbReference>
<evidence type="ECO:0000256" key="1">
    <source>
        <dbReference type="ARBA" id="ARBA00022553"/>
    </source>
</evidence>
<dbReference type="Pfam" id="PF02954">
    <property type="entry name" value="HTH_8"/>
    <property type="match status" value="1"/>
</dbReference>
<evidence type="ECO:0000256" key="5">
    <source>
        <dbReference type="ARBA" id="ARBA00023163"/>
    </source>
</evidence>
<dbReference type="SMART" id="SM00448">
    <property type="entry name" value="REC"/>
    <property type="match status" value="1"/>
</dbReference>
<dbReference type="GO" id="GO:0000976">
    <property type="term" value="F:transcription cis-regulatory region binding"/>
    <property type="evidence" value="ECO:0007669"/>
    <property type="project" value="TreeGrafter"/>
</dbReference>
<name>A0A486XU73_9GAMM</name>
<gene>
    <name evidence="8" type="ORF">BAL341_3140</name>
</gene>
<dbReference type="InterPro" id="IPR001789">
    <property type="entry name" value="Sig_transdc_resp-reg_receiver"/>
</dbReference>